<dbReference type="InterPro" id="IPR011059">
    <property type="entry name" value="Metal-dep_hydrolase_composite"/>
</dbReference>
<dbReference type="GO" id="GO:0005737">
    <property type="term" value="C:cytoplasm"/>
    <property type="evidence" value="ECO:0007669"/>
    <property type="project" value="TreeGrafter"/>
</dbReference>
<evidence type="ECO:0000259" key="4">
    <source>
        <dbReference type="Pfam" id="PF01979"/>
    </source>
</evidence>
<keyword evidence="3" id="KW-0378">Hydrolase</keyword>
<dbReference type="Gene3D" id="2.30.40.10">
    <property type="entry name" value="Urease, subunit C, domain 1"/>
    <property type="match status" value="1"/>
</dbReference>
<dbReference type="NCBIfam" id="TIGR00857">
    <property type="entry name" value="pyrC_multi"/>
    <property type="match status" value="1"/>
</dbReference>
<evidence type="ECO:0000313" key="6">
    <source>
        <dbReference type="EMBL" id="HGU65055.1"/>
    </source>
</evidence>
<dbReference type="InterPro" id="IPR002195">
    <property type="entry name" value="Dihydroorotase_CS"/>
</dbReference>
<dbReference type="InterPro" id="IPR050138">
    <property type="entry name" value="DHOase/Allantoinase_Hydrolase"/>
</dbReference>
<gene>
    <name evidence="6" type="ORF">ENT92_02405</name>
    <name evidence="5" type="ORF">ENU14_03725</name>
</gene>
<protein>
    <submittedName>
        <fullName evidence="5">Allantoinase</fullName>
    </submittedName>
</protein>
<sequence length="444" mass="49999">MNSILVKNGNIIYPWGIVNGDILIIDGVVKCIGKSIEYNGVEKINAKGKIVLPGVVDIHVHMREPGLEYKDNFENGTRDAVQSGVTTVLDMPNTIPPVDSVERFRYKKSVLSNKAYCDFGLYGVIVDDNIEELEKLIDEGVIGFKVFLGPTTGDIKPPSLETLVKALSITSKHRVIVAFHAEEWSLVEYFTKETLKMNRSDPLVHLESRPPICEEIAIHKIGLIAKYVNAPVHIVHLSSYESVKSIQYFKEIGVDITCETNPHYLLLDIGDYEKYGSLIKVNPPIRGGLHRESLWRAIRNGVIDIIASDHAPHSVDEKTRDIWSASSGFPGVYTLLPLMLNSAFNNQIDLTMIPKLLSQNPAKRFRLYPRKGCLIPGCDGDIVIVDPGREWIIDKEKMYCKNKLTPFDKWRVRGYIEYTILRGTIVYNNGELIEKPIGKFLKPV</sequence>
<comment type="caution">
    <text evidence="5">The sequence shown here is derived from an EMBL/GenBank/DDBJ whole genome shotgun (WGS) entry which is preliminary data.</text>
</comment>
<dbReference type="InterPro" id="IPR006680">
    <property type="entry name" value="Amidohydro-rel"/>
</dbReference>
<accession>A0A7C4D758</accession>
<dbReference type="EMBL" id="DTBJ01000027">
    <property type="protein sequence ID" value="HGM58680.1"/>
    <property type="molecule type" value="Genomic_DNA"/>
</dbReference>
<keyword evidence="2" id="KW-0479">Metal-binding</keyword>
<dbReference type="GO" id="GO:0004038">
    <property type="term" value="F:allantoinase activity"/>
    <property type="evidence" value="ECO:0007669"/>
    <property type="project" value="TreeGrafter"/>
</dbReference>
<dbReference type="AlphaFoldDB" id="A0A7C4D758"/>
<dbReference type="PANTHER" id="PTHR43668">
    <property type="entry name" value="ALLANTOINASE"/>
    <property type="match status" value="1"/>
</dbReference>
<dbReference type="PROSITE" id="PS00483">
    <property type="entry name" value="DIHYDROOROTASE_2"/>
    <property type="match status" value="1"/>
</dbReference>
<reference evidence="5" key="1">
    <citation type="journal article" date="2020" name="mSystems">
        <title>Genome- and Community-Level Interaction Insights into Carbon Utilization and Element Cycling Functions of Hydrothermarchaeota in Hydrothermal Sediment.</title>
        <authorList>
            <person name="Zhou Z."/>
            <person name="Liu Y."/>
            <person name="Xu W."/>
            <person name="Pan J."/>
            <person name="Luo Z.H."/>
            <person name="Li M."/>
        </authorList>
    </citation>
    <scope>NUCLEOTIDE SEQUENCE [LARGE SCALE GENOMIC DNA]</scope>
    <source>
        <strain evidence="6">SpSt-622</strain>
        <strain evidence="5">SpSt-642</strain>
    </source>
</reference>
<dbReference type="EMBL" id="DTAN01000096">
    <property type="protein sequence ID" value="HGU65055.1"/>
    <property type="molecule type" value="Genomic_DNA"/>
</dbReference>
<evidence type="ECO:0000256" key="3">
    <source>
        <dbReference type="ARBA" id="ARBA00022801"/>
    </source>
</evidence>
<dbReference type="PANTHER" id="PTHR43668:SF2">
    <property type="entry name" value="ALLANTOINASE"/>
    <property type="match status" value="1"/>
</dbReference>
<proteinExistence type="predicted"/>
<dbReference type="SUPFAM" id="SSF51556">
    <property type="entry name" value="Metallo-dependent hydrolases"/>
    <property type="match status" value="1"/>
</dbReference>
<organism evidence="5">
    <name type="scientific">Staphylothermus marinus</name>
    <dbReference type="NCBI Taxonomy" id="2280"/>
    <lineage>
        <taxon>Archaea</taxon>
        <taxon>Thermoproteota</taxon>
        <taxon>Thermoprotei</taxon>
        <taxon>Desulfurococcales</taxon>
        <taxon>Desulfurococcaceae</taxon>
        <taxon>Staphylothermus</taxon>
    </lineage>
</organism>
<evidence type="ECO:0000256" key="1">
    <source>
        <dbReference type="ARBA" id="ARBA00001947"/>
    </source>
</evidence>
<evidence type="ECO:0000313" key="5">
    <source>
        <dbReference type="EMBL" id="HGM58680.1"/>
    </source>
</evidence>
<feature type="domain" description="Amidohydrolase-related" evidence="4">
    <location>
        <begin position="50"/>
        <end position="426"/>
    </location>
</feature>
<dbReference type="Pfam" id="PF01979">
    <property type="entry name" value="Amidohydro_1"/>
    <property type="match status" value="1"/>
</dbReference>
<dbReference type="InterPro" id="IPR032466">
    <property type="entry name" value="Metal_Hydrolase"/>
</dbReference>
<comment type="cofactor">
    <cofactor evidence="1">
        <name>Zn(2+)</name>
        <dbReference type="ChEBI" id="CHEBI:29105"/>
    </cofactor>
</comment>
<dbReference type="Gene3D" id="3.20.20.140">
    <property type="entry name" value="Metal-dependent hydrolases"/>
    <property type="match status" value="1"/>
</dbReference>
<dbReference type="GO" id="GO:0046872">
    <property type="term" value="F:metal ion binding"/>
    <property type="evidence" value="ECO:0007669"/>
    <property type="project" value="UniProtKB-KW"/>
</dbReference>
<evidence type="ECO:0000256" key="2">
    <source>
        <dbReference type="ARBA" id="ARBA00022723"/>
    </source>
</evidence>
<dbReference type="SUPFAM" id="SSF51338">
    <property type="entry name" value="Composite domain of metallo-dependent hydrolases"/>
    <property type="match status" value="1"/>
</dbReference>
<name>A0A7C4D758_STAMA</name>
<dbReference type="GO" id="GO:0006145">
    <property type="term" value="P:purine nucleobase catabolic process"/>
    <property type="evidence" value="ECO:0007669"/>
    <property type="project" value="TreeGrafter"/>
</dbReference>